<evidence type="ECO:0000313" key="3">
    <source>
        <dbReference type="Proteomes" id="UP000199072"/>
    </source>
</evidence>
<evidence type="ECO:0000313" key="2">
    <source>
        <dbReference type="EMBL" id="SDF70163.1"/>
    </source>
</evidence>
<dbReference type="STRING" id="1391627.SAMN05216464_12522"/>
<organism evidence="2 3">
    <name type="scientific">Mucilaginibacter pineti</name>
    <dbReference type="NCBI Taxonomy" id="1391627"/>
    <lineage>
        <taxon>Bacteria</taxon>
        <taxon>Pseudomonadati</taxon>
        <taxon>Bacteroidota</taxon>
        <taxon>Sphingobacteriia</taxon>
        <taxon>Sphingobacteriales</taxon>
        <taxon>Sphingobacteriaceae</taxon>
        <taxon>Mucilaginibacter</taxon>
    </lineage>
</organism>
<name>A0A1G7N7Y9_9SPHI</name>
<dbReference type="EMBL" id="FNAI01000025">
    <property type="protein sequence ID" value="SDF70163.1"/>
    <property type="molecule type" value="Genomic_DNA"/>
</dbReference>
<proteinExistence type="predicted"/>
<gene>
    <name evidence="2" type="ORF">SAMN05216464_12522</name>
</gene>
<dbReference type="AlphaFoldDB" id="A0A1G7N7Y9"/>
<feature type="domain" description="MobA/VirD2-like nuclease" evidence="1">
    <location>
        <begin position="11"/>
        <end position="116"/>
    </location>
</feature>
<sequence length="362" mass="41057">MKVANFGPLQGLGTLRPEDYVNYLQMISARNKGVKQPQFHATISAKGKSHDKVALTTIAEDWLKLMGYAEQPYLIVFHKDTANNHVHIVSTRIDRQGKKISSAFEHNRAIQNLNKVLGLDEKLLAEQDLEKALSYQFGTKAAFMMILEGKGYHLKQADDKMAIIKFGRQLAEVSVAMVIEKEKTYQPDDARRKQLAALLHKHPEDYLRDKLGVQLLFHGKPGKEFYGYSILDHANKRVWKGSEIMPLSELLALKHTAIPVDAPQMLNEVSSEVKDYYRTLVHAAHENYPDFAQGLQENELALEDSATGLVLTDKVLNVAMPADSFIDRSVYIPPIMIADDVDDQQIHGMRRRRQQKARTNTR</sequence>
<evidence type="ECO:0000259" key="1">
    <source>
        <dbReference type="Pfam" id="PF03432"/>
    </source>
</evidence>
<protein>
    <submittedName>
        <fullName evidence="2">Relaxase/Mobilisation nuclease domain-containing protein</fullName>
    </submittedName>
</protein>
<dbReference type="Pfam" id="PF03432">
    <property type="entry name" value="Relaxase"/>
    <property type="match status" value="1"/>
</dbReference>
<accession>A0A1G7N7Y9</accession>
<keyword evidence="3" id="KW-1185">Reference proteome</keyword>
<dbReference type="InterPro" id="IPR005094">
    <property type="entry name" value="Endonuclease_MobA/VirD2"/>
</dbReference>
<reference evidence="2 3" key="1">
    <citation type="submission" date="2016-10" db="EMBL/GenBank/DDBJ databases">
        <authorList>
            <person name="de Groot N.N."/>
        </authorList>
    </citation>
    <scope>NUCLEOTIDE SEQUENCE [LARGE SCALE GENOMIC DNA]</scope>
    <source>
        <strain evidence="2 3">47C3B</strain>
    </source>
</reference>
<dbReference type="Proteomes" id="UP000199072">
    <property type="component" value="Unassembled WGS sequence"/>
</dbReference>